<dbReference type="GO" id="GO:0009103">
    <property type="term" value="P:lipopolysaccharide biosynthetic process"/>
    <property type="evidence" value="ECO:0007669"/>
    <property type="project" value="UniProtKB-KW"/>
</dbReference>
<organism evidence="9 10">
    <name type="scientific">Candidatus Collierbacteria bacterium GW2011_GWA2_46_26</name>
    <dbReference type="NCBI Taxonomy" id="1618381"/>
    <lineage>
        <taxon>Bacteria</taxon>
        <taxon>Candidatus Collieribacteriota</taxon>
    </lineage>
</organism>
<dbReference type="CDD" id="cd04179">
    <property type="entry name" value="DPM_DPG-synthase_like"/>
    <property type="match status" value="1"/>
</dbReference>
<sequence length="236" mass="26862">MSRQIDKLSVFLPAYNEGANLDKTVQNVVTNLKKNVTDWELIIVNDGSKDHTGKIADSWSKKDNRISVIHHSPNRGYGAALKSGLYACKYPWISFIDSDGQFDFSEINRFIDTQQRTGADMIIGFYLGRKVSFSRKLNTFIWQVIVRLLFGLNVRDIDCGFKLISKKIVDTIEPLQSERGAFISSEFLIKSKKAGFKIIEIGVNHYPRKQGEGTGANLDVIIQSFVDLFKLWYKLK</sequence>
<keyword evidence="6" id="KW-1133">Transmembrane helix</keyword>
<evidence type="ECO:0000259" key="8">
    <source>
        <dbReference type="Pfam" id="PF00535"/>
    </source>
</evidence>
<evidence type="ECO:0000313" key="10">
    <source>
        <dbReference type="Proteomes" id="UP000034794"/>
    </source>
</evidence>
<reference evidence="9 10" key="1">
    <citation type="journal article" date="2015" name="Nature">
        <title>rRNA introns, odd ribosomes, and small enigmatic genomes across a large radiation of phyla.</title>
        <authorList>
            <person name="Brown C.T."/>
            <person name="Hug L.A."/>
            <person name="Thomas B.C."/>
            <person name="Sharon I."/>
            <person name="Castelle C.J."/>
            <person name="Singh A."/>
            <person name="Wilkins M.J."/>
            <person name="Williams K.H."/>
            <person name="Banfield J.F."/>
        </authorList>
    </citation>
    <scope>NUCLEOTIDE SEQUENCE [LARGE SCALE GENOMIC DNA]</scope>
</reference>
<dbReference type="EMBL" id="LCMI01000001">
    <property type="protein sequence ID" value="KKU33884.1"/>
    <property type="molecule type" value="Genomic_DNA"/>
</dbReference>
<keyword evidence="1" id="KW-1003">Cell membrane</keyword>
<dbReference type="Proteomes" id="UP000034794">
    <property type="component" value="Unassembled WGS sequence"/>
</dbReference>
<protein>
    <submittedName>
        <fullName evidence="9">Glycosyltransferase</fullName>
    </submittedName>
</protein>
<keyword evidence="5" id="KW-0448">Lipopolysaccharide biosynthesis</keyword>
<dbReference type="Pfam" id="PF00535">
    <property type="entry name" value="Glycos_transf_2"/>
    <property type="match status" value="1"/>
</dbReference>
<dbReference type="PATRIC" id="fig|1618381.3.peg.170"/>
<evidence type="ECO:0000256" key="5">
    <source>
        <dbReference type="ARBA" id="ARBA00022985"/>
    </source>
</evidence>
<evidence type="ECO:0000256" key="1">
    <source>
        <dbReference type="ARBA" id="ARBA00022475"/>
    </source>
</evidence>
<feature type="domain" description="Glycosyltransferase 2-like" evidence="8">
    <location>
        <begin position="9"/>
        <end position="171"/>
    </location>
</feature>
<dbReference type="AlphaFoldDB" id="A0A0G1PM57"/>
<evidence type="ECO:0000313" key="9">
    <source>
        <dbReference type="EMBL" id="KKU33884.1"/>
    </source>
</evidence>
<evidence type="ECO:0000256" key="3">
    <source>
        <dbReference type="ARBA" id="ARBA00022679"/>
    </source>
</evidence>
<keyword evidence="7" id="KW-0472">Membrane</keyword>
<dbReference type="PANTHER" id="PTHR48090:SF3">
    <property type="entry name" value="UNDECAPRENYL-PHOSPHATE 4-DEOXY-4-FORMAMIDO-L-ARABINOSE TRANSFERASE"/>
    <property type="match status" value="1"/>
</dbReference>
<accession>A0A0G1PM57</accession>
<name>A0A0G1PM57_9BACT</name>
<dbReference type="GO" id="GO:0099621">
    <property type="term" value="F:undecaprenyl-phosphate 4-deoxy-4-formamido-L-arabinose transferase activity"/>
    <property type="evidence" value="ECO:0007669"/>
    <property type="project" value="TreeGrafter"/>
</dbReference>
<proteinExistence type="predicted"/>
<dbReference type="Gene3D" id="3.90.550.10">
    <property type="entry name" value="Spore Coat Polysaccharide Biosynthesis Protein SpsA, Chain A"/>
    <property type="match status" value="1"/>
</dbReference>
<dbReference type="InterPro" id="IPR050256">
    <property type="entry name" value="Glycosyltransferase_2"/>
</dbReference>
<evidence type="ECO:0000256" key="6">
    <source>
        <dbReference type="ARBA" id="ARBA00022989"/>
    </source>
</evidence>
<keyword evidence="2" id="KW-0328">Glycosyltransferase</keyword>
<keyword evidence="4" id="KW-0812">Transmembrane</keyword>
<dbReference type="PANTHER" id="PTHR48090">
    <property type="entry name" value="UNDECAPRENYL-PHOSPHATE 4-DEOXY-4-FORMAMIDO-L-ARABINOSE TRANSFERASE-RELATED"/>
    <property type="match status" value="1"/>
</dbReference>
<dbReference type="InterPro" id="IPR001173">
    <property type="entry name" value="Glyco_trans_2-like"/>
</dbReference>
<evidence type="ECO:0000256" key="7">
    <source>
        <dbReference type="ARBA" id="ARBA00023136"/>
    </source>
</evidence>
<dbReference type="GO" id="GO:0005886">
    <property type="term" value="C:plasma membrane"/>
    <property type="evidence" value="ECO:0007669"/>
    <property type="project" value="TreeGrafter"/>
</dbReference>
<dbReference type="SUPFAM" id="SSF53448">
    <property type="entry name" value="Nucleotide-diphospho-sugar transferases"/>
    <property type="match status" value="1"/>
</dbReference>
<gene>
    <name evidence="9" type="ORF">UX47_C0001G0167</name>
</gene>
<comment type="caution">
    <text evidence="9">The sequence shown here is derived from an EMBL/GenBank/DDBJ whole genome shotgun (WGS) entry which is preliminary data.</text>
</comment>
<dbReference type="InterPro" id="IPR029044">
    <property type="entry name" value="Nucleotide-diphossugar_trans"/>
</dbReference>
<keyword evidence="3 9" id="KW-0808">Transferase</keyword>
<evidence type="ECO:0000256" key="4">
    <source>
        <dbReference type="ARBA" id="ARBA00022692"/>
    </source>
</evidence>
<evidence type="ECO:0000256" key="2">
    <source>
        <dbReference type="ARBA" id="ARBA00022676"/>
    </source>
</evidence>